<reference evidence="2" key="1">
    <citation type="submission" date="2023-03" db="EMBL/GenBank/DDBJ databases">
        <title>Massive genome expansion in bonnet fungi (Mycena s.s.) driven by repeated elements and novel gene families across ecological guilds.</title>
        <authorList>
            <consortium name="Lawrence Berkeley National Laboratory"/>
            <person name="Harder C.B."/>
            <person name="Miyauchi S."/>
            <person name="Viragh M."/>
            <person name="Kuo A."/>
            <person name="Thoen E."/>
            <person name="Andreopoulos B."/>
            <person name="Lu D."/>
            <person name="Skrede I."/>
            <person name="Drula E."/>
            <person name="Henrissat B."/>
            <person name="Morin E."/>
            <person name="Kohler A."/>
            <person name="Barry K."/>
            <person name="LaButti K."/>
            <person name="Morin E."/>
            <person name="Salamov A."/>
            <person name="Lipzen A."/>
            <person name="Mereny Z."/>
            <person name="Hegedus B."/>
            <person name="Baldrian P."/>
            <person name="Stursova M."/>
            <person name="Weitz H."/>
            <person name="Taylor A."/>
            <person name="Grigoriev I.V."/>
            <person name="Nagy L.G."/>
            <person name="Martin F."/>
            <person name="Kauserud H."/>
        </authorList>
    </citation>
    <scope>NUCLEOTIDE SEQUENCE</scope>
    <source>
        <strain evidence="2">CBHHK002</strain>
    </source>
</reference>
<proteinExistence type="predicted"/>
<feature type="compositionally biased region" description="Polar residues" evidence="1">
    <location>
        <begin position="145"/>
        <end position="156"/>
    </location>
</feature>
<evidence type="ECO:0000313" key="3">
    <source>
        <dbReference type="Proteomes" id="UP001218218"/>
    </source>
</evidence>
<evidence type="ECO:0000256" key="1">
    <source>
        <dbReference type="SAM" id="MobiDB-lite"/>
    </source>
</evidence>
<accession>A0AAD7ALQ8</accession>
<keyword evidence="3" id="KW-1185">Reference proteome</keyword>
<feature type="compositionally biased region" description="Pro residues" evidence="1">
    <location>
        <begin position="88"/>
        <end position="100"/>
    </location>
</feature>
<dbReference type="Proteomes" id="UP001218218">
    <property type="component" value="Unassembled WGS sequence"/>
</dbReference>
<feature type="region of interest" description="Disordered" evidence="1">
    <location>
        <begin position="78"/>
        <end position="160"/>
    </location>
</feature>
<feature type="compositionally biased region" description="Low complexity" evidence="1">
    <location>
        <begin position="101"/>
        <end position="116"/>
    </location>
</feature>
<comment type="caution">
    <text evidence="2">The sequence shown here is derived from an EMBL/GenBank/DDBJ whole genome shotgun (WGS) entry which is preliminary data.</text>
</comment>
<evidence type="ECO:0000313" key="2">
    <source>
        <dbReference type="EMBL" id="KAJ7362477.1"/>
    </source>
</evidence>
<protein>
    <submittedName>
        <fullName evidence="2">Uncharacterized protein</fullName>
    </submittedName>
</protein>
<sequence>MPCSESPRPSRPTSQMISPALDPSASSEVHPALLVDPVTHSPGLVAIKLSRPVIEYVVDCVFETVDHALARSGLHLPLRPHTVNDSPPSSPPSSPAPLSAPPRSSSPSSTSPAHATSMEEDVDRLHQRQRHRSSAGPVPELLPPSYTSASPESSAGTAFPPPLVFTVEVLDVAEYPAR</sequence>
<dbReference type="AlphaFoldDB" id="A0AAD7ALQ8"/>
<gene>
    <name evidence="2" type="ORF">DFH08DRAFT_1024671</name>
</gene>
<dbReference type="EMBL" id="JARIHO010000004">
    <property type="protein sequence ID" value="KAJ7362477.1"/>
    <property type="molecule type" value="Genomic_DNA"/>
</dbReference>
<feature type="region of interest" description="Disordered" evidence="1">
    <location>
        <begin position="1"/>
        <end position="27"/>
    </location>
</feature>
<name>A0AAD7ALQ8_9AGAR</name>
<organism evidence="2 3">
    <name type="scientific">Mycena albidolilacea</name>
    <dbReference type="NCBI Taxonomy" id="1033008"/>
    <lineage>
        <taxon>Eukaryota</taxon>
        <taxon>Fungi</taxon>
        <taxon>Dikarya</taxon>
        <taxon>Basidiomycota</taxon>
        <taxon>Agaricomycotina</taxon>
        <taxon>Agaricomycetes</taxon>
        <taxon>Agaricomycetidae</taxon>
        <taxon>Agaricales</taxon>
        <taxon>Marasmiineae</taxon>
        <taxon>Mycenaceae</taxon>
        <taxon>Mycena</taxon>
    </lineage>
</organism>